<evidence type="ECO:0000256" key="7">
    <source>
        <dbReference type="SAM" id="MobiDB-lite"/>
    </source>
</evidence>
<keyword evidence="5" id="KW-0804">Transcription</keyword>
<feature type="compositionally biased region" description="Basic and acidic residues" evidence="7">
    <location>
        <begin position="464"/>
        <end position="483"/>
    </location>
</feature>
<dbReference type="InParanoid" id="A0A1Y2B1A1"/>
<feature type="compositionally biased region" description="Polar residues" evidence="7">
    <location>
        <begin position="509"/>
        <end position="522"/>
    </location>
</feature>
<name>A0A1Y2B1A1_9TREE</name>
<dbReference type="GO" id="GO:0005674">
    <property type="term" value="C:transcription factor TFIIF complex"/>
    <property type="evidence" value="ECO:0007669"/>
    <property type="project" value="TreeGrafter"/>
</dbReference>
<comment type="subcellular location">
    <subcellularLocation>
        <location evidence="1">Nucleus</location>
    </subcellularLocation>
</comment>
<dbReference type="STRING" id="71784.A0A1Y2B1A1"/>
<feature type="compositionally biased region" description="Acidic residues" evidence="7">
    <location>
        <begin position="355"/>
        <end position="374"/>
    </location>
</feature>
<feature type="compositionally biased region" description="Acidic residues" evidence="7">
    <location>
        <begin position="448"/>
        <end position="463"/>
    </location>
</feature>
<dbReference type="PANTHER" id="PTHR13011">
    <property type="entry name" value="TFIIF-ALPHA"/>
    <property type="match status" value="1"/>
</dbReference>
<feature type="region of interest" description="Disordered" evidence="7">
    <location>
        <begin position="1"/>
        <end position="58"/>
    </location>
</feature>
<evidence type="ECO:0000313" key="9">
    <source>
        <dbReference type="Proteomes" id="UP000193986"/>
    </source>
</evidence>
<feature type="compositionally biased region" description="Low complexity" evidence="7">
    <location>
        <begin position="550"/>
        <end position="561"/>
    </location>
</feature>
<reference evidence="8 9" key="1">
    <citation type="submission" date="2016-07" db="EMBL/GenBank/DDBJ databases">
        <title>Pervasive Adenine N6-methylation of Active Genes in Fungi.</title>
        <authorList>
            <consortium name="DOE Joint Genome Institute"/>
            <person name="Mondo S.J."/>
            <person name="Dannebaum R.O."/>
            <person name="Kuo R.C."/>
            <person name="Labutti K."/>
            <person name="Haridas S."/>
            <person name="Kuo A."/>
            <person name="Salamov A."/>
            <person name="Ahrendt S.R."/>
            <person name="Lipzen A."/>
            <person name="Sullivan W."/>
            <person name="Andreopoulos W.B."/>
            <person name="Clum A."/>
            <person name="Lindquist E."/>
            <person name="Daum C."/>
            <person name="Ramamoorthy G.K."/>
            <person name="Gryganskyi A."/>
            <person name="Culley D."/>
            <person name="Magnuson J.K."/>
            <person name="James T.Y."/>
            <person name="O'Malley M.A."/>
            <person name="Stajich J.E."/>
            <person name="Spatafora J.W."/>
            <person name="Visel A."/>
            <person name="Grigoriev I.V."/>
        </authorList>
    </citation>
    <scope>NUCLEOTIDE SEQUENCE [LARGE SCALE GENOMIC DNA]</scope>
    <source>
        <strain evidence="8 9">68-887.2</strain>
    </source>
</reference>
<feature type="region of interest" description="Disordered" evidence="7">
    <location>
        <begin position="192"/>
        <end position="213"/>
    </location>
</feature>
<feature type="compositionally biased region" description="Basic and acidic residues" evidence="7">
    <location>
        <begin position="387"/>
        <end position="399"/>
    </location>
</feature>
<dbReference type="EMBL" id="MCFC01000030">
    <property type="protein sequence ID" value="ORY28592.1"/>
    <property type="molecule type" value="Genomic_DNA"/>
</dbReference>
<keyword evidence="4" id="KW-0238">DNA-binding</keyword>
<feature type="compositionally biased region" description="Basic and acidic residues" evidence="7">
    <location>
        <begin position="425"/>
        <end position="434"/>
    </location>
</feature>
<gene>
    <name evidence="8" type="ORF">BCR39DRAFT_534269</name>
</gene>
<evidence type="ECO:0000256" key="3">
    <source>
        <dbReference type="ARBA" id="ARBA00023015"/>
    </source>
</evidence>
<feature type="compositionally biased region" description="Low complexity" evidence="7">
    <location>
        <begin position="576"/>
        <end position="612"/>
    </location>
</feature>
<accession>A0A1Y2B1A1</accession>
<dbReference type="Proteomes" id="UP000193986">
    <property type="component" value="Unassembled WGS sequence"/>
</dbReference>
<feature type="compositionally biased region" description="Low complexity" evidence="7">
    <location>
        <begin position="19"/>
        <end position="41"/>
    </location>
</feature>
<feature type="compositionally biased region" description="Basic residues" evidence="7">
    <location>
        <begin position="8"/>
        <end position="17"/>
    </location>
</feature>
<dbReference type="GO" id="GO:0032968">
    <property type="term" value="P:positive regulation of transcription elongation by RNA polymerase II"/>
    <property type="evidence" value="ECO:0007669"/>
    <property type="project" value="InterPro"/>
</dbReference>
<comment type="similarity">
    <text evidence="2">Belongs to the TFIIF alpha subunit family.</text>
</comment>
<feature type="compositionally biased region" description="Basic and acidic residues" evidence="7">
    <location>
        <begin position="331"/>
        <end position="352"/>
    </location>
</feature>
<dbReference type="InterPro" id="IPR011039">
    <property type="entry name" value="TFIIF_interaction"/>
</dbReference>
<keyword evidence="9" id="KW-1185">Reference proteome</keyword>
<evidence type="ECO:0000256" key="1">
    <source>
        <dbReference type="ARBA" id="ARBA00004123"/>
    </source>
</evidence>
<feature type="region of interest" description="Disordered" evidence="7">
    <location>
        <begin position="313"/>
        <end position="661"/>
    </location>
</feature>
<evidence type="ECO:0000256" key="5">
    <source>
        <dbReference type="ARBA" id="ARBA00023163"/>
    </source>
</evidence>
<protein>
    <submittedName>
        <fullName evidence="8">Uncharacterized protein</fullName>
    </submittedName>
</protein>
<proteinExistence type="inferred from homology"/>
<dbReference type="GO" id="GO:0016251">
    <property type="term" value="F:RNA polymerase II general transcription initiation factor activity"/>
    <property type="evidence" value="ECO:0007669"/>
    <property type="project" value="TreeGrafter"/>
</dbReference>
<keyword evidence="3" id="KW-0805">Transcription regulation</keyword>
<dbReference type="InterPro" id="IPR008851">
    <property type="entry name" value="TFIIF-alpha"/>
</dbReference>
<feature type="compositionally biased region" description="Low complexity" evidence="7">
    <location>
        <begin position="317"/>
        <end position="330"/>
    </location>
</feature>
<dbReference type="GO" id="GO:0003677">
    <property type="term" value="F:DNA binding"/>
    <property type="evidence" value="ECO:0007669"/>
    <property type="project" value="UniProtKB-KW"/>
</dbReference>
<dbReference type="GO" id="GO:0001096">
    <property type="term" value="F:TFIIF-class transcription factor complex binding"/>
    <property type="evidence" value="ECO:0007669"/>
    <property type="project" value="TreeGrafter"/>
</dbReference>
<evidence type="ECO:0000256" key="4">
    <source>
        <dbReference type="ARBA" id="ARBA00023125"/>
    </source>
</evidence>
<dbReference type="OrthoDB" id="76676at2759"/>
<comment type="caution">
    <text evidence="8">The sequence shown here is derived from an EMBL/GenBank/DDBJ whole genome shotgun (WGS) entry which is preliminary data.</text>
</comment>
<feature type="compositionally biased region" description="Acidic residues" evidence="7">
    <location>
        <begin position="412"/>
        <end position="424"/>
    </location>
</feature>
<evidence type="ECO:0000256" key="2">
    <source>
        <dbReference type="ARBA" id="ARBA00005249"/>
    </source>
</evidence>
<organism evidence="8 9">
    <name type="scientific">Naematelia encephala</name>
    <dbReference type="NCBI Taxonomy" id="71784"/>
    <lineage>
        <taxon>Eukaryota</taxon>
        <taxon>Fungi</taxon>
        <taxon>Dikarya</taxon>
        <taxon>Basidiomycota</taxon>
        <taxon>Agaricomycotina</taxon>
        <taxon>Tremellomycetes</taxon>
        <taxon>Tremellales</taxon>
        <taxon>Naemateliaceae</taxon>
        <taxon>Naematelia</taxon>
    </lineage>
</organism>
<dbReference type="AlphaFoldDB" id="A0A1Y2B1A1"/>
<dbReference type="GO" id="GO:0006367">
    <property type="term" value="P:transcription initiation at RNA polymerase II promoter"/>
    <property type="evidence" value="ECO:0007669"/>
    <property type="project" value="InterPro"/>
</dbReference>
<feature type="compositionally biased region" description="Low complexity" evidence="7">
    <location>
        <begin position="499"/>
        <end position="508"/>
    </location>
</feature>
<keyword evidence="6" id="KW-0539">Nucleus</keyword>
<evidence type="ECO:0000256" key="6">
    <source>
        <dbReference type="ARBA" id="ARBA00023242"/>
    </source>
</evidence>
<dbReference type="FunCoup" id="A0A1Y2B1A1">
    <property type="interactions" value="46"/>
</dbReference>
<sequence length="732" mass="79383">MADASLFLRKRKDKQRRGVSSVRVLSAAPSPPVASTSSPRPGSVQPPQTVKSEVEPVSGEGITEIKLYSISPDERSRYSLFKLHSDRACDPTELAPPVLFNRKHPGPRAPPTLAYNAEGKVVGRYLFDGEGKPILDENGKHRMEKREEMDMSLVGTADGAGPRKRRKGVREVYNTDVEAIRLKREEATPWVLETGTPKDSGTGTGPSASASGAMPEHWVGRMVDQSHMPSVLFVNDGTGEAGFKVIPVARHYRFNPERPFQVLDSDQANKLFETQQKQKITDRWSHRPGGSIPPEKIKREVLDQELRARRIEERIAASKSTGTGGSSAAAVKKEPKWDDDYKREGRRLERGLEGGADEELDYDETEMFQDDEENNTFYHNAEEEEDQKLQDEQLKKEFRLANANVGDRPQIDDEASDEDLEEMLDDGKLNSEGKRLRRMMKKRGGDDLFGDSDSDDESEEEEETATKDEKKEADGDKDKDKDNSVPGSAERPSRPPSRGPNGRGTSSPTGNRRAQPPSSGKASTAPPGSGAALLAQRAASRGASPRRSRGTTPTSGRATSPENRASSPSGTAGRRSASPAVSSASTSKRPGGPSTRSPEPNSNSNSSASTPGAGAGGTKRKPSPLPTQANEISRKKKKSSSSSTPTPTPGPPDDLPTFPGAITADEVRAWFASQTTDEVPFGAVVSAFKGRLGAVASEHKEQNQKAFTQLIPMFAKREKGVFKIKPGVRPGA</sequence>
<evidence type="ECO:0000313" key="8">
    <source>
        <dbReference type="EMBL" id="ORY28592.1"/>
    </source>
</evidence>
<dbReference type="PANTHER" id="PTHR13011:SF0">
    <property type="entry name" value="GENERAL TRANSCRIPTION FACTOR IIF SUBUNIT 1"/>
    <property type="match status" value="1"/>
</dbReference>
<dbReference type="SUPFAM" id="SSF50916">
    <property type="entry name" value="Rap30/74 interaction domains"/>
    <property type="match status" value="1"/>
</dbReference>